<gene>
    <name evidence="1" type="ORF">F0357_08930</name>
</gene>
<reference evidence="1 2" key="1">
    <citation type="submission" date="2019-09" db="EMBL/GenBank/DDBJ databases">
        <title>Segnochrobactrum spirostomi gen. nov., sp. nov., isolated from the ciliate Spirostomum cf. yagiui and description of a novel family, Segnochrobactraceae fam. nov. within the order Rhizobiales of the class Alphaproteobacteria.</title>
        <authorList>
            <person name="Akter S."/>
            <person name="Shazib S.U.A."/>
            <person name="Shin M.K."/>
        </authorList>
    </citation>
    <scope>NUCLEOTIDE SEQUENCE [LARGE SCALE GENOMIC DNA]</scope>
    <source>
        <strain evidence="1 2">Sp-1</strain>
    </source>
</reference>
<dbReference type="AlphaFoldDB" id="A0A6A7Y4W6"/>
<dbReference type="Proteomes" id="UP000332515">
    <property type="component" value="Unassembled WGS sequence"/>
</dbReference>
<evidence type="ECO:0000313" key="2">
    <source>
        <dbReference type="Proteomes" id="UP000332515"/>
    </source>
</evidence>
<organism evidence="1 2">
    <name type="scientific">Segnochrobactrum spirostomi</name>
    <dbReference type="NCBI Taxonomy" id="2608987"/>
    <lineage>
        <taxon>Bacteria</taxon>
        <taxon>Pseudomonadati</taxon>
        <taxon>Pseudomonadota</taxon>
        <taxon>Alphaproteobacteria</taxon>
        <taxon>Hyphomicrobiales</taxon>
        <taxon>Segnochrobactraceae</taxon>
        <taxon>Segnochrobactrum</taxon>
    </lineage>
</organism>
<proteinExistence type="predicted"/>
<dbReference type="EMBL" id="VWNA01000001">
    <property type="protein sequence ID" value="MQT12772.1"/>
    <property type="molecule type" value="Genomic_DNA"/>
</dbReference>
<sequence>MNAMLIHHLPDFGKGEWAAAPSAPPEAPVFPTHVDPGFQPVAFARDRSGVERVVPASAASAQAPSPAPAALTPVVAPIVGHGAAAVQKAIEEAELRGRLEAIAEARASFEAQRAELEAGFEVRLAETRERWAADQAGVLADGIMAGLAAIESTVLDGLARVLVPVVSASVLQQAQVTLAGLMRRLLEDDEHGTLEVRGPQDLVDNLRARLGESAHSVKFMVDETADVVVTAGDTIIETQLRLWAERLAAAEA</sequence>
<dbReference type="RefSeq" id="WP_153480002.1">
    <property type="nucleotide sequence ID" value="NZ_VWNA01000001.1"/>
</dbReference>
<evidence type="ECO:0000313" key="1">
    <source>
        <dbReference type="EMBL" id="MQT12772.1"/>
    </source>
</evidence>
<protein>
    <submittedName>
        <fullName evidence="1">Uncharacterized protein</fullName>
    </submittedName>
</protein>
<accession>A0A6A7Y4W6</accession>
<comment type="caution">
    <text evidence="1">The sequence shown here is derived from an EMBL/GenBank/DDBJ whole genome shotgun (WGS) entry which is preliminary data.</text>
</comment>
<name>A0A6A7Y4W6_9HYPH</name>
<keyword evidence="2" id="KW-1185">Reference proteome</keyword>